<evidence type="ECO:0000313" key="5">
    <source>
        <dbReference type="Proteomes" id="UP000014197"/>
    </source>
</evidence>
<keyword evidence="1" id="KW-0472">Membrane</keyword>
<accession>R2SZ60</accession>
<name>R2SZ60_9ENTE</name>
<proteinExistence type="predicted"/>
<dbReference type="Proteomes" id="UP000013858">
    <property type="component" value="Unassembled WGS sequence"/>
</dbReference>
<evidence type="ECO:0000313" key="3">
    <source>
        <dbReference type="EMBL" id="EOT61278.1"/>
    </source>
</evidence>
<protein>
    <submittedName>
        <fullName evidence="2">Uncharacterized protein</fullName>
    </submittedName>
</protein>
<organism evidence="2 4">
    <name type="scientific">Enterococcus haemoperoxidus ATCC BAA-382</name>
    <dbReference type="NCBI Taxonomy" id="1158608"/>
    <lineage>
        <taxon>Bacteria</taxon>
        <taxon>Bacillati</taxon>
        <taxon>Bacillota</taxon>
        <taxon>Bacilli</taxon>
        <taxon>Lactobacillales</taxon>
        <taxon>Enterococcaceae</taxon>
        <taxon>Enterococcus</taxon>
    </lineage>
</organism>
<dbReference type="PATRIC" id="fig|1158608.3.peg.2511"/>
<reference evidence="2 4" key="1">
    <citation type="submission" date="2013-02" db="EMBL/GenBank/DDBJ databases">
        <title>The Genome Sequence of Enterococcus haemoperoxidus BAA-382.</title>
        <authorList>
            <consortium name="The Broad Institute Genome Sequencing Platform"/>
            <consortium name="The Broad Institute Genome Sequencing Center for Infectious Disease"/>
            <person name="Earl A.M."/>
            <person name="Gilmore M.S."/>
            <person name="Lebreton F."/>
            <person name="Walker B."/>
            <person name="Young S.K."/>
            <person name="Zeng Q."/>
            <person name="Gargeya S."/>
            <person name="Fitzgerald M."/>
            <person name="Haas B."/>
            <person name="Abouelleil A."/>
            <person name="Alvarado L."/>
            <person name="Arachchi H.M."/>
            <person name="Berlin A.M."/>
            <person name="Chapman S.B."/>
            <person name="Dewar J."/>
            <person name="Goldberg J."/>
            <person name="Griggs A."/>
            <person name="Gujja S."/>
            <person name="Hansen M."/>
            <person name="Howarth C."/>
            <person name="Imamovic A."/>
            <person name="Larimer J."/>
            <person name="McCowan C."/>
            <person name="Murphy C."/>
            <person name="Neiman D."/>
            <person name="Pearson M."/>
            <person name="Priest M."/>
            <person name="Roberts A."/>
            <person name="Saif S."/>
            <person name="Shea T."/>
            <person name="Sisk P."/>
            <person name="Sykes S."/>
            <person name="Wortman J."/>
            <person name="Nusbaum C."/>
            <person name="Birren B."/>
        </authorList>
    </citation>
    <scope>NUCLEOTIDE SEQUENCE [LARGE SCALE GENOMIC DNA]</scope>
    <source>
        <strain evidence="2 4">ATCC BAA-382</strain>
    </source>
</reference>
<evidence type="ECO:0000313" key="2">
    <source>
        <dbReference type="EMBL" id="EOH93324.1"/>
    </source>
</evidence>
<evidence type="ECO:0000313" key="4">
    <source>
        <dbReference type="Proteomes" id="UP000013858"/>
    </source>
</evidence>
<sequence>MFSFKKVLYVFTSVMFMSVGVVLLSNDSYAADISNMRDGEIIVNDGKGNVIEGIEVILESEDYPLQNELLQSRAVGHMVYRNIKVVQNNGTGIFAGPMYYSKKEPGYTTPFTGTLYRESAWSQNNGSCTVYYARFSGTVAAYLG</sequence>
<comment type="caution">
    <text evidence="2">The sequence shown here is derived from an EMBL/GenBank/DDBJ whole genome shotgun (WGS) entry which is preliminary data.</text>
</comment>
<keyword evidence="1" id="KW-0812">Transmembrane</keyword>
<dbReference type="AlphaFoldDB" id="R2SZ60"/>
<gene>
    <name evidence="3" type="ORF">I583_00256</name>
    <name evidence="2" type="ORF">UAW_02572</name>
</gene>
<dbReference type="EMBL" id="ASVY01000002">
    <property type="protein sequence ID" value="EOT61278.1"/>
    <property type="molecule type" value="Genomic_DNA"/>
</dbReference>
<reference evidence="3 5" key="2">
    <citation type="submission" date="2013-03" db="EMBL/GenBank/DDBJ databases">
        <title>The Genome Sequence of Enterococcus haemoperoxidus BAA-382 (PacBio/Illumina hybrid assembly).</title>
        <authorList>
            <consortium name="The Broad Institute Genomics Platform"/>
            <consortium name="The Broad Institute Genome Sequencing Center for Infectious Disease"/>
            <person name="Earl A."/>
            <person name="Russ C."/>
            <person name="Gilmore M."/>
            <person name="Surin D."/>
            <person name="Walker B."/>
            <person name="Young S."/>
            <person name="Zeng Q."/>
            <person name="Gargeya S."/>
            <person name="Fitzgerald M."/>
            <person name="Haas B."/>
            <person name="Abouelleil A."/>
            <person name="Allen A.W."/>
            <person name="Alvarado L."/>
            <person name="Arachchi H.M."/>
            <person name="Berlin A.M."/>
            <person name="Chapman S.B."/>
            <person name="Gainer-Dewar J."/>
            <person name="Goldberg J."/>
            <person name="Griggs A."/>
            <person name="Gujja S."/>
            <person name="Hansen M."/>
            <person name="Howarth C."/>
            <person name="Imamovic A."/>
            <person name="Ireland A."/>
            <person name="Larimer J."/>
            <person name="McCowan C."/>
            <person name="Murphy C."/>
            <person name="Pearson M."/>
            <person name="Poon T.W."/>
            <person name="Priest M."/>
            <person name="Roberts A."/>
            <person name="Saif S."/>
            <person name="Shea T."/>
            <person name="Sisk P."/>
            <person name="Sykes S."/>
            <person name="Wortman J."/>
            <person name="Nusbaum C."/>
            <person name="Birren B."/>
        </authorList>
    </citation>
    <scope>NUCLEOTIDE SEQUENCE [LARGE SCALE GENOMIC DNA]</scope>
    <source>
        <strain evidence="3 5">ATCC BAA-382</strain>
    </source>
</reference>
<dbReference type="STRING" id="155618.RV06_GL002802"/>
<dbReference type="EMBL" id="AJAR01000025">
    <property type="protein sequence ID" value="EOH93324.1"/>
    <property type="molecule type" value="Genomic_DNA"/>
</dbReference>
<evidence type="ECO:0000256" key="1">
    <source>
        <dbReference type="SAM" id="Phobius"/>
    </source>
</evidence>
<dbReference type="Proteomes" id="UP000014197">
    <property type="component" value="Unassembled WGS sequence"/>
</dbReference>
<keyword evidence="5" id="KW-1185">Reference proteome</keyword>
<keyword evidence="1" id="KW-1133">Transmembrane helix</keyword>
<feature type="transmembrane region" description="Helical" evidence="1">
    <location>
        <begin position="7"/>
        <end position="25"/>
    </location>
</feature>